<evidence type="ECO:0000313" key="2">
    <source>
        <dbReference type="Proteomes" id="UP000219338"/>
    </source>
</evidence>
<organism evidence="1 2">
    <name type="scientific">Armillaria ostoyae</name>
    <name type="common">Armillaria root rot fungus</name>
    <dbReference type="NCBI Taxonomy" id="47428"/>
    <lineage>
        <taxon>Eukaryota</taxon>
        <taxon>Fungi</taxon>
        <taxon>Dikarya</taxon>
        <taxon>Basidiomycota</taxon>
        <taxon>Agaricomycotina</taxon>
        <taxon>Agaricomycetes</taxon>
        <taxon>Agaricomycetidae</taxon>
        <taxon>Agaricales</taxon>
        <taxon>Marasmiineae</taxon>
        <taxon>Physalacriaceae</taxon>
        <taxon>Armillaria</taxon>
    </lineage>
</organism>
<dbReference type="EMBL" id="FUEG01000001">
    <property type="protein sequence ID" value="SJK97015.1"/>
    <property type="molecule type" value="Genomic_DNA"/>
</dbReference>
<protein>
    <recommendedName>
        <fullName evidence="3">F-box domain-containing protein</fullName>
    </recommendedName>
</protein>
<proteinExistence type="predicted"/>
<evidence type="ECO:0000313" key="1">
    <source>
        <dbReference type="EMBL" id="SJK97015.1"/>
    </source>
</evidence>
<dbReference type="OrthoDB" id="2977329at2759"/>
<gene>
    <name evidence="1" type="ORF">ARMOST_00264</name>
</gene>
<name>A0A284QKR0_ARMOS</name>
<reference evidence="2" key="1">
    <citation type="journal article" date="2017" name="Nat. Ecol. Evol.">
        <title>Genome expansion and lineage-specific genetic innovations in the forest pathogenic fungi Armillaria.</title>
        <authorList>
            <person name="Sipos G."/>
            <person name="Prasanna A.N."/>
            <person name="Walter M.C."/>
            <person name="O'Connor E."/>
            <person name="Balint B."/>
            <person name="Krizsan K."/>
            <person name="Kiss B."/>
            <person name="Hess J."/>
            <person name="Varga T."/>
            <person name="Slot J."/>
            <person name="Riley R."/>
            <person name="Boka B."/>
            <person name="Rigling D."/>
            <person name="Barry K."/>
            <person name="Lee J."/>
            <person name="Mihaltcheva S."/>
            <person name="LaButti K."/>
            <person name="Lipzen A."/>
            <person name="Waldron R."/>
            <person name="Moloney N.M."/>
            <person name="Sperisen C."/>
            <person name="Kredics L."/>
            <person name="Vagvoelgyi C."/>
            <person name="Patrignani A."/>
            <person name="Fitzpatrick D."/>
            <person name="Nagy I."/>
            <person name="Doyle S."/>
            <person name="Anderson J.B."/>
            <person name="Grigoriev I.V."/>
            <person name="Gueldener U."/>
            <person name="Muensterkoetter M."/>
            <person name="Nagy L.G."/>
        </authorList>
    </citation>
    <scope>NUCLEOTIDE SEQUENCE [LARGE SCALE GENOMIC DNA]</scope>
    <source>
        <strain evidence="2">C18/9</strain>
    </source>
</reference>
<dbReference type="AlphaFoldDB" id="A0A284QKR0"/>
<keyword evidence="2" id="KW-1185">Reference proteome</keyword>
<dbReference type="Proteomes" id="UP000219338">
    <property type="component" value="Unassembled WGS sequence"/>
</dbReference>
<accession>A0A284QKR0</accession>
<evidence type="ECO:0008006" key="3">
    <source>
        <dbReference type="Google" id="ProtNLM"/>
    </source>
</evidence>
<sequence>MLPQELVDRILDHLYKSPSALKACSQVSRAFYPRTRVHLFRCVNCHDPDDPRLFKMARESPELLQHIKRVEFQCLDYFLPNYEMSTIELMRSLSSSATLSLWDEGRRNEEGEKGCRWVDMLPTFVSSAPYLAITRLELLCPRLHNFLELHTVVLSLPNVTELSIDVLTMSRLDDALTPIHPNMLPVPRIKKMRIHALCFLSSEFWDGLSSPKYRPVYLDHLEELYVLRPAPSELSLVSNIISFTSKSLKVLHIECEQRHWALPRSSDITTGGHGLPPDTSPLHLNTVTDLRLGVILDKQALSFIDWWIKSFKAMSPLILERLTIGLGGPFLDVLNEPERLKKTFEELSDVLSKLVRNVDIVFQLHCPFRDVIMEALKEKENLRVFDLVENTREVPAFPVFPLPTGS</sequence>